<proteinExistence type="predicted"/>
<evidence type="ECO:0000256" key="1">
    <source>
        <dbReference type="SAM" id="MobiDB-lite"/>
    </source>
</evidence>
<name>A0AAE1KJR4_PETCI</name>
<dbReference type="EMBL" id="JAWQEG010002102">
    <property type="protein sequence ID" value="KAK3874462.1"/>
    <property type="molecule type" value="Genomic_DNA"/>
</dbReference>
<keyword evidence="3" id="KW-1185">Reference proteome</keyword>
<organism evidence="2 3">
    <name type="scientific">Petrolisthes cinctipes</name>
    <name type="common">Flat porcelain crab</name>
    <dbReference type="NCBI Taxonomy" id="88211"/>
    <lineage>
        <taxon>Eukaryota</taxon>
        <taxon>Metazoa</taxon>
        <taxon>Ecdysozoa</taxon>
        <taxon>Arthropoda</taxon>
        <taxon>Crustacea</taxon>
        <taxon>Multicrustacea</taxon>
        <taxon>Malacostraca</taxon>
        <taxon>Eumalacostraca</taxon>
        <taxon>Eucarida</taxon>
        <taxon>Decapoda</taxon>
        <taxon>Pleocyemata</taxon>
        <taxon>Anomura</taxon>
        <taxon>Galatheoidea</taxon>
        <taxon>Porcellanidae</taxon>
        <taxon>Petrolisthes</taxon>
    </lineage>
</organism>
<feature type="compositionally biased region" description="Polar residues" evidence="1">
    <location>
        <begin position="244"/>
        <end position="257"/>
    </location>
</feature>
<dbReference type="Proteomes" id="UP001286313">
    <property type="component" value="Unassembled WGS sequence"/>
</dbReference>
<reference evidence="2" key="1">
    <citation type="submission" date="2023-10" db="EMBL/GenBank/DDBJ databases">
        <title>Genome assemblies of two species of porcelain crab, Petrolisthes cinctipes and Petrolisthes manimaculis (Anomura: Porcellanidae).</title>
        <authorList>
            <person name="Angst P."/>
        </authorList>
    </citation>
    <scope>NUCLEOTIDE SEQUENCE</scope>
    <source>
        <strain evidence="2">PB745_01</strain>
        <tissue evidence="2">Gill</tissue>
    </source>
</reference>
<accession>A0AAE1KJR4</accession>
<feature type="compositionally biased region" description="Low complexity" evidence="1">
    <location>
        <begin position="183"/>
        <end position="202"/>
    </location>
</feature>
<sequence>MAVPVFACHLPYTVLLRKPILGLHTNTTKITKRTGEGYRIDHLLCLKMVGKGRLEMTCLFLKVMQVLYCSTVTGSGIGCNDTIGIGWCVCVCRDDCMQPLSTPSCRSTSLLHIHSHTHSHGGALSGYIVATYYVVLLRRRHNNTIITHQHHTRLIRQQIRRNNQAAHYHITTRTSLQPRHRQTTSPITTHTHTTGWRTTAKTQATRSPEQRPRYTLTNGTNGYSYSGGGYETSAEPERYASGRECTSGTNTRTCIRS</sequence>
<gene>
    <name evidence="2" type="ORF">Pcinc_020626</name>
</gene>
<evidence type="ECO:0000313" key="2">
    <source>
        <dbReference type="EMBL" id="KAK3874462.1"/>
    </source>
</evidence>
<comment type="caution">
    <text evidence="2">The sequence shown here is derived from an EMBL/GenBank/DDBJ whole genome shotgun (WGS) entry which is preliminary data.</text>
</comment>
<feature type="region of interest" description="Disordered" evidence="1">
    <location>
        <begin position="174"/>
        <end position="257"/>
    </location>
</feature>
<dbReference type="AlphaFoldDB" id="A0AAE1KJR4"/>
<evidence type="ECO:0000313" key="3">
    <source>
        <dbReference type="Proteomes" id="UP001286313"/>
    </source>
</evidence>
<protein>
    <submittedName>
        <fullName evidence="2">Uncharacterized protein</fullName>
    </submittedName>
</protein>